<protein>
    <submittedName>
        <fullName evidence="1">Uncharacterized protein</fullName>
    </submittedName>
</protein>
<reference evidence="1" key="1">
    <citation type="journal article" date="2014" name="Front. Microbiol.">
        <title>High frequency of phylogenetically diverse reductive dehalogenase-homologous genes in deep subseafloor sedimentary metagenomes.</title>
        <authorList>
            <person name="Kawai M."/>
            <person name="Futagami T."/>
            <person name="Toyoda A."/>
            <person name="Takaki Y."/>
            <person name="Nishi S."/>
            <person name="Hori S."/>
            <person name="Arai W."/>
            <person name="Tsubouchi T."/>
            <person name="Morono Y."/>
            <person name="Uchiyama I."/>
            <person name="Ito T."/>
            <person name="Fujiyama A."/>
            <person name="Inagaki F."/>
            <person name="Takami H."/>
        </authorList>
    </citation>
    <scope>NUCLEOTIDE SEQUENCE</scope>
    <source>
        <strain evidence="1">Expedition CK06-06</strain>
    </source>
</reference>
<sequence length="31" mass="3473">PLDVGIESRVSDVEVFNRHTEGLYNSIKAVK</sequence>
<dbReference type="EMBL" id="BARV01021917">
    <property type="protein sequence ID" value="GAI29078.1"/>
    <property type="molecule type" value="Genomic_DNA"/>
</dbReference>
<name>X1MCS4_9ZZZZ</name>
<gene>
    <name evidence="1" type="ORF">S06H3_36213</name>
</gene>
<evidence type="ECO:0000313" key="1">
    <source>
        <dbReference type="EMBL" id="GAI29078.1"/>
    </source>
</evidence>
<comment type="caution">
    <text evidence="1">The sequence shown here is derived from an EMBL/GenBank/DDBJ whole genome shotgun (WGS) entry which is preliminary data.</text>
</comment>
<feature type="non-terminal residue" evidence="1">
    <location>
        <position position="1"/>
    </location>
</feature>
<proteinExistence type="predicted"/>
<organism evidence="1">
    <name type="scientific">marine sediment metagenome</name>
    <dbReference type="NCBI Taxonomy" id="412755"/>
    <lineage>
        <taxon>unclassified sequences</taxon>
        <taxon>metagenomes</taxon>
        <taxon>ecological metagenomes</taxon>
    </lineage>
</organism>
<accession>X1MCS4</accession>
<dbReference type="AlphaFoldDB" id="X1MCS4"/>